<organism evidence="1 2">
    <name type="scientific">Melastoma candidum</name>
    <dbReference type="NCBI Taxonomy" id="119954"/>
    <lineage>
        <taxon>Eukaryota</taxon>
        <taxon>Viridiplantae</taxon>
        <taxon>Streptophyta</taxon>
        <taxon>Embryophyta</taxon>
        <taxon>Tracheophyta</taxon>
        <taxon>Spermatophyta</taxon>
        <taxon>Magnoliopsida</taxon>
        <taxon>eudicotyledons</taxon>
        <taxon>Gunneridae</taxon>
        <taxon>Pentapetalae</taxon>
        <taxon>rosids</taxon>
        <taxon>malvids</taxon>
        <taxon>Myrtales</taxon>
        <taxon>Melastomataceae</taxon>
        <taxon>Melastomatoideae</taxon>
        <taxon>Melastomateae</taxon>
        <taxon>Melastoma</taxon>
    </lineage>
</organism>
<comment type="caution">
    <text evidence="1">The sequence shown here is derived from an EMBL/GenBank/DDBJ whole genome shotgun (WGS) entry which is preliminary data.</text>
</comment>
<proteinExistence type="predicted"/>
<reference evidence="2" key="1">
    <citation type="journal article" date="2023" name="Front. Plant Sci.">
        <title>Chromosomal-level genome assembly of Melastoma candidum provides insights into trichome evolution.</title>
        <authorList>
            <person name="Zhong Y."/>
            <person name="Wu W."/>
            <person name="Sun C."/>
            <person name="Zou P."/>
            <person name="Liu Y."/>
            <person name="Dai S."/>
            <person name="Zhou R."/>
        </authorList>
    </citation>
    <scope>NUCLEOTIDE SEQUENCE [LARGE SCALE GENOMIC DNA]</scope>
</reference>
<name>A0ACB9QER3_9MYRT</name>
<evidence type="ECO:0000313" key="2">
    <source>
        <dbReference type="Proteomes" id="UP001057402"/>
    </source>
</evidence>
<accession>A0ACB9QER3</accession>
<evidence type="ECO:0000313" key="1">
    <source>
        <dbReference type="EMBL" id="KAI4364317.1"/>
    </source>
</evidence>
<dbReference type="EMBL" id="CM042885">
    <property type="protein sequence ID" value="KAI4364317.1"/>
    <property type="molecule type" value="Genomic_DNA"/>
</dbReference>
<sequence>MGVEIVEMIRQTINSDSEGAGTRSFSYKVLMQTGATELEMRGRCSGGQNPLKGDIFGFQVGASLIIRLASACFASIVES</sequence>
<dbReference type="Proteomes" id="UP001057402">
    <property type="component" value="Chromosome 6"/>
</dbReference>
<gene>
    <name evidence="1" type="ORF">MLD38_020427</name>
</gene>
<protein>
    <submittedName>
        <fullName evidence="1">Uncharacterized protein</fullName>
    </submittedName>
</protein>
<keyword evidence="2" id="KW-1185">Reference proteome</keyword>